<name>A0ACA9M394_9GLOM</name>
<organism evidence="1 2">
    <name type="scientific">Racocetra persica</name>
    <dbReference type="NCBI Taxonomy" id="160502"/>
    <lineage>
        <taxon>Eukaryota</taxon>
        <taxon>Fungi</taxon>
        <taxon>Fungi incertae sedis</taxon>
        <taxon>Mucoromycota</taxon>
        <taxon>Glomeromycotina</taxon>
        <taxon>Glomeromycetes</taxon>
        <taxon>Diversisporales</taxon>
        <taxon>Gigasporaceae</taxon>
        <taxon>Racocetra</taxon>
    </lineage>
</organism>
<sequence>CMEAVERDFALQDESLKITNTLRYCANHLKDCSYFAAKHSPEQIQNIINLATSSTSNKHLLMKICLPQKDKQVLSQYIGHPLNASEVFKFERLVLQATISAENPEVKELFHFISPYLKLPNQRSLSNCILMNATNKVQTTIKELVCKDKIGNMIAFDGWRNIVNEELMGVVFITSSGKTLIWAARHCLKREMQDKVFIPCFAHQANCCVGDIFKESVIFKNTSKRALRIVAFFYCSVYFTAKLHDEQKNTLVTKDDVASDDDLKLLADIKAAINCDSFWDSLVILCNMLRPFCGALDLMQRDKAHFHNLSYYYKVWFDNNPNCLLRELELYNQQKYPFIEKTFNHFKGDIILWWSYNSGAAPELSHIACQLYGIYITTALVERLFSTMGFLHSPLRNKLKPEKVIAMSQLRAEILRARKKKSNSFHIQSNYLSTSLSSVDSISFASLASEENIADDTNDGANEDISSEADWDEKLLINEEFEEEQDDFDAEIDFLDLETHPAKNQAVK</sequence>
<protein>
    <submittedName>
        <fullName evidence="1">3418_t:CDS:1</fullName>
    </submittedName>
</protein>
<reference evidence="1" key="1">
    <citation type="submission" date="2021-06" db="EMBL/GenBank/DDBJ databases">
        <authorList>
            <person name="Kallberg Y."/>
            <person name="Tangrot J."/>
            <person name="Rosling A."/>
        </authorList>
    </citation>
    <scope>NUCLEOTIDE SEQUENCE</scope>
    <source>
        <strain evidence="1">MA461A</strain>
    </source>
</reference>
<feature type="non-terminal residue" evidence="1">
    <location>
        <position position="1"/>
    </location>
</feature>
<gene>
    <name evidence="1" type="ORF">RPERSI_LOCUS4446</name>
</gene>
<dbReference type="EMBL" id="CAJVQC010006113">
    <property type="protein sequence ID" value="CAG8563065.1"/>
    <property type="molecule type" value="Genomic_DNA"/>
</dbReference>
<comment type="caution">
    <text evidence="1">The sequence shown here is derived from an EMBL/GenBank/DDBJ whole genome shotgun (WGS) entry which is preliminary data.</text>
</comment>
<keyword evidence="2" id="KW-1185">Reference proteome</keyword>
<accession>A0ACA9M394</accession>
<evidence type="ECO:0000313" key="2">
    <source>
        <dbReference type="Proteomes" id="UP000789920"/>
    </source>
</evidence>
<evidence type="ECO:0000313" key="1">
    <source>
        <dbReference type="EMBL" id="CAG8563065.1"/>
    </source>
</evidence>
<dbReference type="Proteomes" id="UP000789920">
    <property type="component" value="Unassembled WGS sequence"/>
</dbReference>
<proteinExistence type="predicted"/>